<dbReference type="Pfam" id="PF12698">
    <property type="entry name" value="ABC2_membrane_3"/>
    <property type="match status" value="1"/>
</dbReference>
<gene>
    <name evidence="8" type="ORF">H0S81_02230</name>
</gene>
<protein>
    <submittedName>
        <fullName evidence="8">ABC transporter permease</fullName>
    </submittedName>
</protein>
<feature type="transmembrane region" description="Helical" evidence="6">
    <location>
        <begin position="184"/>
        <end position="209"/>
    </location>
</feature>
<comment type="caution">
    <text evidence="8">The sequence shown here is derived from an EMBL/GenBank/DDBJ whole genome shotgun (WGS) entry which is preliminary data.</text>
</comment>
<evidence type="ECO:0000313" key="8">
    <source>
        <dbReference type="EMBL" id="MBG0778730.1"/>
    </source>
</evidence>
<keyword evidence="3 6" id="KW-0812">Transmembrane</keyword>
<dbReference type="Gene3D" id="3.40.1710.10">
    <property type="entry name" value="abc type-2 transporter like domain"/>
    <property type="match status" value="1"/>
</dbReference>
<evidence type="ECO:0000256" key="4">
    <source>
        <dbReference type="ARBA" id="ARBA00022989"/>
    </source>
</evidence>
<feature type="transmembrane region" description="Helical" evidence="6">
    <location>
        <begin position="359"/>
        <end position="381"/>
    </location>
</feature>
<feature type="transmembrane region" description="Helical" evidence="6">
    <location>
        <begin position="21"/>
        <end position="39"/>
    </location>
</feature>
<reference evidence="8" key="1">
    <citation type="submission" date="2020-07" db="EMBL/GenBank/DDBJ databases">
        <title>Severe corrosion of carbon steel in oil field produced water can be linked to methanogenic archaea containing a special type of NiFe hydrogenase.</title>
        <authorList>
            <person name="Lahme S."/>
            <person name="Mand J."/>
            <person name="Longwell J."/>
            <person name="Smith R."/>
            <person name="Enning D."/>
        </authorList>
    </citation>
    <scope>NUCLEOTIDE SEQUENCE</scope>
    <source>
        <strain evidence="8">MIC098Bin6</strain>
    </source>
</reference>
<feature type="transmembrane region" description="Helical" evidence="6">
    <location>
        <begin position="325"/>
        <end position="347"/>
    </location>
</feature>
<comment type="subcellular location">
    <subcellularLocation>
        <location evidence="1">Cell membrane</location>
        <topology evidence="1">Multi-pass membrane protein</topology>
    </subcellularLocation>
</comment>
<feature type="transmembrane region" description="Helical" evidence="6">
    <location>
        <begin position="299"/>
        <end position="319"/>
    </location>
</feature>
<evidence type="ECO:0000256" key="5">
    <source>
        <dbReference type="ARBA" id="ARBA00023136"/>
    </source>
</evidence>
<dbReference type="PANTHER" id="PTHR30294:SF46">
    <property type="entry name" value="ABC TRANSPORTER PERMEASE"/>
    <property type="match status" value="1"/>
</dbReference>
<evidence type="ECO:0000259" key="7">
    <source>
        <dbReference type="Pfam" id="PF12698"/>
    </source>
</evidence>
<evidence type="ECO:0000256" key="2">
    <source>
        <dbReference type="ARBA" id="ARBA00022475"/>
    </source>
</evidence>
<dbReference type="Proteomes" id="UP000706172">
    <property type="component" value="Unassembled WGS sequence"/>
</dbReference>
<dbReference type="GO" id="GO:0005886">
    <property type="term" value="C:plasma membrane"/>
    <property type="evidence" value="ECO:0007669"/>
    <property type="project" value="UniProtKB-SubCell"/>
</dbReference>
<keyword evidence="2" id="KW-1003">Cell membrane</keyword>
<dbReference type="AlphaFoldDB" id="A0A931CTF0"/>
<evidence type="ECO:0000256" key="1">
    <source>
        <dbReference type="ARBA" id="ARBA00004651"/>
    </source>
</evidence>
<keyword evidence="4 6" id="KW-1133">Transmembrane helix</keyword>
<evidence type="ECO:0000256" key="6">
    <source>
        <dbReference type="SAM" id="Phobius"/>
    </source>
</evidence>
<proteinExistence type="predicted"/>
<dbReference type="InterPro" id="IPR013525">
    <property type="entry name" value="ABC2_TM"/>
</dbReference>
<dbReference type="EMBL" id="JACCQK010000091">
    <property type="protein sequence ID" value="MBG0778730.1"/>
    <property type="molecule type" value="Genomic_DNA"/>
</dbReference>
<feature type="domain" description="ABC-2 type transporter transmembrane" evidence="7">
    <location>
        <begin position="22"/>
        <end position="375"/>
    </location>
</feature>
<keyword evidence="5 6" id="KW-0472">Membrane</keyword>
<evidence type="ECO:0000256" key="3">
    <source>
        <dbReference type="ARBA" id="ARBA00022692"/>
    </source>
</evidence>
<name>A0A931CTF0_9BACT</name>
<organism evidence="8 9">
    <name type="scientific">Desulfotignum balticum</name>
    <dbReference type="NCBI Taxonomy" id="115781"/>
    <lineage>
        <taxon>Bacteria</taxon>
        <taxon>Pseudomonadati</taxon>
        <taxon>Thermodesulfobacteriota</taxon>
        <taxon>Desulfobacteria</taxon>
        <taxon>Desulfobacterales</taxon>
        <taxon>Desulfobacteraceae</taxon>
        <taxon>Desulfotignum</taxon>
    </lineage>
</organism>
<evidence type="ECO:0000313" key="9">
    <source>
        <dbReference type="Proteomes" id="UP000706172"/>
    </source>
</evidence>
<feature type="transmembrane region" description="Helical" evidence="6">
    <location>
        <begin position="271"/>
        <end position="292"/>
    </location>
</feature>
<dbReference type="GO" id="GO:0140359">
    <property type="term" value="F:ABC-type transporter activity"/>
    <property type="evidence" value="ECO:0007669"/>
    <property type="project" value="InterPro"/>
</dbReference>
<sequence length="391" mass="44056">MIRHLFCNIFAELNAIFRDPGVLIIMVGAVVFYSFVYPLPYSSEVLKQVPLSIVDYDRSALSRQLVRMTDASELLRVVFRDPDMETARRKIQAGKSSGILVIPDGFEKQVLQGRKTTVSAYVDATYFLVYRQAMTGLVTTARTLSAGIEVSRFKAAGWSHEKALTDRSPLNLISRSLFNSHMGYATYIVPAVLLLLLQQTMLIGIGMLSGTRREHLQEKKAVIPLQGGPLVRILGRTIACVALYLVHIYFFYAVVYQIWDFPLRAGFLDMFVFLLPFLLSVVLLGQFLATFFKSRESSIIMIVWSSMIAVLVSGFSWPVETMPHWIRAVSMLLPSTWGISGGLRMAQMGASFSHVMNEWFCMWGLSLFYLVLAWICTRVLAKVPEKESLTS</sequence>
<dbReference type="PANTHER" id="PTHR30294">
    <property type="entry name" value="MEMBRANE COMPONENT OF ABC TRANSPORTER YHHJ-RELATED"/>
    <property type="match status" value="1"/>
</dbReference>
<feature type="transmembrane region" description="Helical" evidence="6">
    <location>
        <begin position="230"/>
        <end position="259"/>
    </location>
</feature>
<accession>A0A931CTF0</accession>
<dbReference type="InterPro" id="IPR051449">
    <property type="entry name" value="ABC-2_transporter_component"/>
</dbReference>